<evidence type="ECO:0000256" key="7">
    <source>
        <dbReference type="ARBA" id="ARBA00023268"/>
    </source>
</evidence>
<dbReference type="InterPro" id="IPR050091">
    <property type="entry name" value="PKS_NRPS_Biosynth_Enz"/>
</dbReference>
<dbReference type="InterPro" id="IPR011032">
    <property type="entry name" value="GroES-like_sf"/>
</dbReference>
<feature type="region of interest" description="Disordered" evidence="10">
    <location>
        <begin position="6788"/>
        <end position="6808"/>
    </location>
</feature>
<dbReference type="InterPro" id="IPR020807">
    <property type="entry name" value="PKS_DH"/>
</dbReference>
<dbReference type="PROSITE" id="PS00012">
    <property type="entry name" value="PHOSPHOPANTETHEINE"/>
    <property type="match status" value="4"/>
</dbReference>
<dbReference type="InterPro" id="IPR014043">
    <property type="entry name" value="Acyl_transferase_dom"/>
</dbReference>
<feature type="domain" description="Carrier" evidence="11">
    <location>
        <begin position="4138"/>
        <end position="4213"/>
    </location>
</feature>
<feature type="active site" description="Proton acceptor; for dehydratase activity" evidence="9">
    <location>
        <position position="5157"/>
    </location>
</feature>
<evidence type="ECO:0000256" key="10">
    <source>
        <dbReference type="SAM" id="MobiDB-lite"/>
    </source>
</evidence>
<dbReference type="InterPro" id="IPR020806">
    <property type="entry name" value="PKS_PP-bd"/>
</dbReference>
<dbReference type="Pfam" id="PF08240">
    <property type="entry name" value="ADH_N"/>
    <property type="match status" value="3"/>
</dbReference>
<keyword evidence="7" id="KW-0511">Multifunctional enzyme</keyword>
<dbReference type="InterPro" id="IPR036736">
    <property type="entry name" value="ACP-like_sf"/>
</dbReference>
<dbReference type="InterPro" id="IPR014031">
    <property type="entry name" value="Ketoacyl_synth_C"/>
</dbReference>
<evidence type="ECO:0000256" key="5">
    <source>
        <dbReference type="ARBA" id="ARBA00022679"/>
    </source>
</evidence>
<feature type="region of interest" description="Disordered" evidence="10">
    <location>
        <begin position="5429"/>
        <end position="5461"/>
    </location>
</feature>
<keyword evidence="6" id="KW-0045">Antibiotic biosynthesis</keyword>
<dbReference type="CDD" id="cd00833">
    <property type="entry name" value="PKS"/>
    <property type="match status" value="4"/>
</dbReference>
<dbReference type="CDD" id="cd08952">
    <property type="entry name" value="KR_1_SDR_x"/>
    <property type="match status" value="1"/>
</dbReference>
<dbReference type="Gene3D" id="3.40.47.10">
    <property type="match status" value="4"/>
</dbReference>
<dbReference type="RefSeq" id="WP_396771535.1">
    <property type="nucleotide sequence ID" value="NZ_JBITLA010000018.1"/>
</dbReference>
<dbReference type="NCBIfam" id="NF045894">
    <property type="entry name" value="PKS_plus_SDR"/>
    <property type="match status" value="1"/>
</dbReference>
<dbReference type="InterPro" id="IPR049900">
    <property type="entry name" value="PKS_mFAS_DH"/>
</dbReference>
<feature type="region of interest" description="C-terminal hotdog fold" evidence="9">
    <location>
        <begin position="3164"/>
        <end position="3302"/>
    </location>
</feature>
<comment type="pathway">
    <text evidence="2">Antibiotic biosynthesis.</text>
</comment>
<dbReference type="InterPro" id="IPR009081">
    <property type="entry name" value="PP-bd_ACP"/>
</dbReference>
<feature type="active site" description="Proton donor; for dehydratase activity" evidence="9">
    <location>
        <position position="3225"/>
    </location>
</feature>
<dbReference type="SUPFAM" id="SSF55048">
    <property type="entry name" value="Probable ACP-binding domain of malonyl-CoA ACP transacylase"/>
    <property type="match status" value="4"/>
</dbReference>
<dbReference type="SMART" id="SM00823">
    <property type="entry name" value="PKS_PP"/>
    <property type="match status" value="4"/>
</dbReference>
<dbReference type="SMART" id="SM00829">
    <property type="entry name" value="PKS_ER"/>
    <property type="match status" value="3"/>
</dbReference>
<dbReference type="PROSITE" id="PS52019">
    <property type="entry name" value="PKS_MFAS_DH"/>
    <property type="match status" value="3"/>
</dbReference>
<dbReference type="Gene3D" id="3.90.180.10">
    <property type="entry name" value="Medium-chain alcohol dehydrogenases, catalytic domain"/>
    <property type="match status" value="3"/>
</dbReference>
<feature type="domain" description="Ketosynthase family 3 (KS3)" evidence="12">
    <location>
        <begin position="4232"/>
        <end position="4652"/>
    </location>
</feature>
<dbReference type="InterPro" id="IPR013154">
    <property type="entry name" value="ADH-like_N"/>
</dbReference>
<feature type="domain" description="PKS/mFAS DH" evidence="13">
    <location>
        <begin position="3029"/>
        <end position="3302"/>
    </location>
</feature>
<dbReference type="InterPro" id="IPR016036">
    <property type="entry name" value="Malonyl_transacylase_ACP-bd"/>
</dbReference>
<evidence type="ECO:0000256" key="6">
    <source>
        <dbReference type="ARBA" id="ARBA00023194"/>
    </source>
</evidence>
<feature type="active site" description="Proton acceptor; for dehydratase activity" evidence="9">
    <location>
        <position position="3061"/>
    </location>
</feature>
<dbReference type="InterPro" id="IPR006162">
    <property type="entry name" value="Ppantetheine_attach_site"/>
</dbReference>
<reference evidence="14 15" key="1">
    <citation type="submission" date="2024-10" db="EMBL/GenBank/DDBJ databases">
        <title>The Natural Products Discovery Center: Release of the First 8490 Sequenced Strains for Exploring Actinobacteria Biosynthetic Diversity.</title>
        <authorList>
            <person name="Kalkreuter E."/>
            <person name="Kautsar S.A."/>
            <person name="Yang D."/>
            <person name="Bader C.D."/>
            <person name="Teijaro C.N."/>
            <person name="Fluegel L."/>
            <person name="Davis C.M."/>
            <person name="Simpson J.R."/>
            <person name="Lauterbach L."/>
            <person name="Steele A.D."/>
            <person name="Gui C."/>
            <person name="Meng S."/>
            <person name="Li G."/>
            <person name="Viehrig K."/>
            <person name="Ye F."/>
            <person name="Su P."/>
            <person name="Kiefer A.F."/>
            <person name="Nichols A."/>
            <person name="Cepeda A.J."/>
            <person name="Yan W."/>
            <person name="Fan B."/>
            <person name="Jiang Y."/>
            <person name="Adhikari A."/>
            <person name="Zheng C.-J."/>
            <person name="Schuster L."/>
            <person name="Cowan T.M."/>
            <person name="Smanski M.J."/>
            <person name="Chevrette M.G."/>
            <person name="De Carvalho L.P.S."/>
            <person name="Shen B."/>
        </authorList>
    </citation>
    <scope>NUCLEOTIDE SEQUENCE [LARGE SCALE GENOMIC DNA]</scope>
    <source>
        <strain evidence="14 15">NPDC049845</strain>
    </source>
</reference>
<dbReference type="Pfam" id="PF00550">
    <property type="entry name" value="PP-binding"/>
    <property type="match status" value="4"/>
</dbReference>
<organism evidence="14 15">
    <name type="scientific">Micromonospora maritima</name>
    <dbReference type="NCBI Taxonomy" id="986711"/>
    <lineage>
        <taxon>Bacteria</taxon>
        <taxon>Bacillati</taxon>
        <taxon>Actinomycetota</taxon>
        <taxon>Actinomycetes</taxon>
        <taxon>Micromonosporales</taxon>
        <taxon>Micromonosporaceae</taxon>
        <taxon>Micromonospora</taxon>
    </lineage>
</organism>
<dbReference type="CDD" id="cd05195">
    <property type="entry name" value="enoyl_red"/>
    <property type="match status" value="3"/>
</dbReference>
<dbReference type="CDD" id="cd08956">
    <property type="entry name" value="KR_3_FAS_SDR_x"/>
    <property type="match status" value="1"/>
</dbReference>
<accession>A0ABW7ZU48</accession>
<feature type="domain" description="Carrier" evidence="11">
    <location>
        <begin position="2039"/>
        <end position="2117"/>
    </location>
</feature>
<dbReference type="Pfam" id="PF00698">
    <property type="entry name" value="Acyl_transf_1"/>
    <property type="match status" value="4"/>
</dbReference>
<evidence type="ECO:0000256" key="9">
    <source>
        <dbReference type="PROSITE-ProRule" id="PRU01363"/>
    </source>
</evidence>
<dbReference type="InterPro" id="IPR001227">
    <property type="entry name" value="Ac_transferase_dom_sf"/>
</dbReference>
<feature type="region of interest" description="Disordered" evidence="10">
    <location>
        <begin position="5512"/>
        <end position="5535"/>
    </location>
</feature>
<feature type="active site" description="Proton donor; for dehydratase activity" evidence="9">
    <location>
        <position position="5318"/>
    </location>
</feature>
<dbReference type="InterPro" id="IPR015083">
    <property type="entry name" value="NorB/c/GfsB-D-like_docking"/>
</dbReference>
<keyword evidence="5" id="KW-0808">Transferase</keyword>
<feature type="domain" description="PKS/mFAS DH" evidence="13">
    <location>
        <begin position="5125"/>
        <end position="5394"/>
    </location>
</feature>
<evidence type="ECO:0000256" key="1">
    <source>
        <dbReference type="ARBA" id="ARBA00001957"/>
    </source>
</evidence>
<dbReference type="Pfam" id="PF14765">
    <property type="entry name" value="PS-DH"/>
    <property type="match status" value="3"/>
</dbReference>
<dbReference type="SUPFAM" id="SSF51735">
    <property type="entry name" value="NAD(P)-binding Rossmann-fold domains"/>
    <property type="match status" value="11"/>
</dbReference>
<feature type="region of interest" description="Disordered" evidence="10">
    <location>
        <begin position="3114"/>
        <end position="3140"/>
    </location>
</feature>
<comment type="caution">
    <text evidence="14">The sequence shown here is derived from an EMBL/GenBank/DDBJ whole genome shotgun (WGS) entry which is preliminary data.</text>
</comment>
<evidence type="ECO:0000256" key="3">
    <source>
        <dbReference type="ARBA" id="ARBA00022450"/>
    </source>
</evidence>
<feature type="domain" description="Ketosynthase family 3 (KS3)" evidence="12">
    <location>
        <begin position="31"/>
        <end position="458"/>
    </location>
</feature>
<evidence type="ECO:0000259" key="13">
    <source>
        <dbReference type="PROSITE" id="PS52019"/>
    </source>
</evidence>
<keyword evidence="15" id="KW-1185">Reference proteome</keyword>
<dbReference type="InterPro" id="IPR016039">
    <property type="entry name" value="Thiolase-like"/>
</dbReference>
<dbReference type="SUPFAM" id="SSF50129">
    <property type="entry name" value="GroES-like"/>
    <property type="match status" value="3"/>
</dbReference>
<dbReference type="InterPro" id="IPR042104">
    <property type="entry name" value="PKS_dehydratase_sf"/>
</dbReference>
<dbReference type="Gene3D" id="3.10.129.110">
    <property type="entry name" value="Polyketide synthase dehydratase"/>
    <property type="match status" value="3"/>
</dbReference>
<dbReference type="InterPro" id="IPR020843">
    <property type="entry name" value="ER"/>
</dbReference>
<evidence type="ECO:0000259" key="11">
    <source>
        <dbReference type="PROSITE" id="PS50075"/>
    </source>
</evidence>
<comment type="cofactor">
    <cofactor evidence="1">
        <name>pantetheine 4'-phosphate</name>
        <dbReference type="ChEBI" id="CHEBI:47942"/>
    </cofactor>
</comment>
<dbReference type="Pfam" id="PF08659">
    <property type="entry name" value="KR"/>
    <property type="match status" value="4"/>
</dbReference>
<dbReference type="PROSITE" id="PS00606">
    <property type="entry name" value="KS3_1"/>
    <property type="match status" value="4"/>
</dbReference>
<dbReference type="EMBL" id="JBITLE010000018">
    <property type="protein sequence ID" value="MFI7266364.1"/>
    <property type="molecule type" value="Genomic_DNA"/>
</dbReference>
<keyword evidence="4" id="KW-0597">Phosphoprotein</keyword>
<dbReference type="Pfam" id="PF18369">
    <property type="entry name" value="PKS_DE"/>
    <property type="match status" value="1"/>
</dbReference>
<keyword evidence="8" id="KW-0012">Acyltransferase</keyword>
<dbReference type="Proteomes" id="UP001612812">
    <property type="component" value="Unassembled WGS sequence"/>
</dbReference>
<feature type="region of interest" description="C-terminal hotdog fold" evidence="9">
    <location>
        <begin position="1069"/>
        <end position="1204"/>
    </location>
</feature>
<dbReference type="SMART" id="SM00827">
    <property type="entry name" value="PKS_AT"/>
    <property type="match status" value="4"/>
</dbReference>
<dbReference type="InterPro" id="IPR018201">
    <property type="entry name" value="Ketoacyl_synth_AS"/>
</dbReference>
<dbReference type="SMART" id="SM00826">
    <property type="entry name" value="PKS_DH"/>
    <property type="match status" value="3"/>
</dbReference>
<dbReference type="InterPro" id="IPR041618">
    <property type="entry name" value="PKS_DE"/>
</dbReference>
<dbReference type="SMART" id="SM00825">
    <property type="entry name" value="PKS_KS"/>
    <property type="match status" value="4"/>
</dbReference>
<dbReference type="Gene3D" id="3.40.366.10">
    <property type="entry name" value="Malonyl-Coenzyme A Acyl Carrier Protein, domain 2"/>
    <property type="match status" value="4"/>
</dbReference>
<dbReference type="SMART" id="SM01294">
    <property type="entry name" value="PKS_PP_betabranch"/>
    <property type="match status" value="4"/>
</dbReference>
<dbReference type="InterPro" id="IPR049551">
    <property type="entry name" value="PKS_DH_C"/>
</dbReference>
<dbReference type="InterPro" id="IPR057326">
    <property type="entry name" value="KR_dom"/>
</dbReference>
<feature type="domain" description="Ketosynthase family 3 (KS3)" evidence="12">
    <location>
        <begin position="2136"/>
        <end position="2557"/>
    </location>
</feature>
<dbReference type="Gene3D" id="3.40.50.11460">
    <property type="match status" value="3"/>
</dbReference>
<feature type="compositionally biased region" description="Low complexity" evidence="10">
    <location>
        <begin position="5516"/>
        <end position="5526"/>
    </location>
</feature>
<feature type="domain" description="Carrier" evidence="11">
    <location>
        <begin position="7797"/>
        <end position="7872"/>
    </location>
</feature>
<dbReference type="InterPro" id="IPR014030">
    <property type="entry name" value="Ketoacyl_synth_N"/>
</dbReference>
<dbReference type="Pfam" id="PF08990">
    <property type="entry name" value="Docking"/>
    <property type="match status" value="1"/>
</dbReference>
<dbReference type="SMART" id="SM00822">
    <property type="entry name" value="PKS_KR"/>
    <property type="match status" value="4"/>
</dbReference>
<evidence type="ECO:0000313" key="15">
    <source>
        <dbReference type="Proteomes" id="UP001612812"/>
    </source>
</evidence>
<feature type="domain" description="Carrier" evidence="11">
    <location>
        <begin position="6270"/>
        <end position="6345"/>
    </location>
</feature>
<dbReference type="InterPro" id="IPR032821">
    <property type="entry name" value="PKS_assoc"/>
</dbReference>
<dbReference type="SUPFAM" id="SSF52151">
    <property type="entry name" value="FabD/lysophospholipase-like"/>
    <property type="match status" value="4"/>
</dbReference>
<dbReference type="InterPro" id="IPR036291">
    <property type="entry name" value="NAD(P)-bd_dom_sf"/>
</dbReference>
<dbReference type="SUPFAM" id="SSF47336">
    <property type="entry name" value="ACP-like"/>
    <property type="match status" value="4"/>
</dbReference>
<gene>
    <name evidence="14" type="ORF">ACIBP4_29165</name>
</gene>
<dbReference type="Pfam" id="PF00109">
    <property type="entry name" value="ketoacyl-synt"/>
    <property type="match status" value="4"/>
</dbReference>
<evidence type="ECO:0000313" key="14">
    <source>
        <dbReference type="EMBL" id="MFI7266364.1"/>
    </source>
</evidence>
<dbReference type="Gene3D" id="3.40.50.720">
    <property type="entry name" value="NAD(P)-binding Rossmann-like Domain"/>
    <property type="match status" value="4"/>
</dbReference>
<dbReference type="InterPro" id="IPR020841">
    <property type="entry name" value="PKS_Beta-ketoAc_synthase_dom"/>
</dbReference>
<dbReference type="InterPro" id="IPR016035">
    <property type="entry name" value="Acyl_Trfase/lysoPLipase"/>
</dbReference>
<dbReference type="SUPFAM" id="SSF53901">
    <property type="entry name" value="Thiolase-like"/>
    <property type="match status" value="4"/>
</dbReference>
<dbReference type="PANTHER" id="PTHR43775">
    <property type="entry name" value="FATTY ACID SYNTHASE"/>
    <property type="match status" value="1"/>
</dbReference>
<dbReference type="Pfam" id="PF02801">
    <property type="entry name" value="Ketoacyl-synt_C"/>
    <property type="match status" value="4"/>
</dbReference>
<evidence type="ECO:0000259" key="12">
    <source>
        <dbReference type="PROSITE" id="PS52004"/>
    </source>
</evidence>
<proteinExistence type="predicted"/>
<protein>
    <submittedName>
        <fullName evidence="14">Type I polyketide synthase</fullName>
    </submittedName>
</protein>
<dbReference type="Gene3D" id="3.30.70.3290">
    <property type="match status" value="4"/>
</dbReference>
<feature type="domain" description="PKS/mFAS DH" evidence="13">
    <location>
        <begin position="934"/>
        <end position="1204"/>
    </location>
</feature>
<dbReference type="Pfam" id="PF21089">
    <property type="entry name" value="PKS_DH_N"/>
    <property type="match status" value="3"/>
</dbReference>
<feature type="domain" description="Ketosynthase family 3 (KS3)" evidence="12">
    <location>
        <begin position="6364"/>
        <end position="6786"/>
    </location>
</feature>
<dbReference type="Pfam" id="PF16197">
    <property type="entry name" value="KAsynt_C_assoc"/>
    <property type="match status" value="4"/>
</dbReference>
<dbReference type="PANTHER" id="PTHR43775:SF51">
    <property type="entry name" value="INACTIVE PHENOLPHTHIOCEROL SYNTHESIS POLYKETIDE SYNTHASE TYPE I PKS1-RELATED"/>
    <property type="match status" value="1"/>
</dbReference>
<dbReference type="InterPro" id="IPR049552">
    <property type="entry name" value="PKS_DH_N"/>
</dbReference>
<feature type="region of interest" description="N-terminal hotdog fold" evidence="9">
    <location>
        <begin position="3029"/>
        <end position="3153"/>
    </location>
</feature>
<feature type="region of interest" description="N-terminal hotdog fold" evidence="9">
    <location>
        <begin position="934"/>
        <end position="1058"/>
    </location>
</feature>
<keyword evidence="3" id="KW-0596">Phosphopantetheine</keyword>
<evidence type="ECO:0000256" key="2">
    <source>
        <dbReference type="ARBA" id="ARBA00004792"/>
    </source>
</evidence>
<dbReference type="InterPro" id="IPR013968">
    <property type="entry name" value="PKS_KR"/>
</dbReference>
<feature type="active site" description="Proton donor; for dehydratase activity" evidence="9">
    <location>
        <position position="1128"/>
    </location>
</feature>
<dbReference type="Gene3D" id="1.10.1200.10">
    <property type="entry name" value="ACP-like"/>
    <property type="match status" value="4"/>
</dbReference>
<dbReference type="PROSITE" id="PS50075">
    <property type="entry name" value="CARRIER"/>
    <property type="match status" value="4"/>
</dbReference>
<sequence>MADEEKLLEHLKWVTTELRQAHRRLRELEEPEPIAVVGMACRFPGGVGSPEQLWDLVVAGTDATGPFPTDRGWDLAGLYDPDPDHPGTSYSDRGGFLADAGDFDPTLFGISPREALAMDPQQRLLLETTWEVFERAGVDVGTLRGSRTGVFVGTAGQDYASVLRRLPEGAEGYVLTGTAASVISGRLAYTFGLEGPAVTIDTACSSSLVALHLATQALRDGECTLAVAGGASVMATPGGFVEFSRQRGLAADGRCKAFSAAADGTGWAEGVGLVLVERLSDARRLGHPVLAVIRGSAVNSDGASSGLTAPNGPAQQRVIRQALENAGLTPADVDVVEAHGTGTTLGDPIEAQALLATYGRDRPAGRPLRLGSLKSNLGHTQAAAGVAGVIKMVLALRHGLLPATLHADQPTPHVDWSTGEVALLTEAQPWPAAPDRVRRAAVSSFGMSGTNAHLLVEEAPPAEPAPAPAATVDRPVVPMLLSAAHPAALAAQADRWAAWLDAGPAPRPLDVGYASVTTRTSLDRRAVLAVTGVDGLRAALRALAAGEPSGALVTGEATDRGPTAVLFSGQGAQRAGMGRELYVAFPVFAAALDEVCGHLDRALPRPLKEVLFAAEGTDDAALLDRTAFTQAGLFAVEVALFRLVESFGVTADLLAGHSIGEVTAAHLAGVLTLEHACLLVAARGALMQALPDGGGMLAVAAAEADVRADLDDHADRVGVAAVNGPSSVVVSGAADALDELARRWTDRGVRVRRLTVSHAFHSPLMDPMLDRFRAVLAKLTFHAPTLPVVSNLTGALAEGDDLRTPDYWVRHVREAVRYADGVTALRAAGADTFLEIGPRSVLTALTAEALPGDDGVLAVAAQRHDRPEVAALLAALAELHTHGVDVDWTPWFDGTGARPVDLPTYAFQRQRFWPDAPAWQAGDVSGAGLGVAGHPLLGAAVRLAGDDEVVLTSRLSVATHPWLGDHVVGDAVVVPGTALLELVVRAGDEVDAARIRDLTVATPLTLAATDAVRVQVRVGAADDTGARPVTVHAQPEDDPEAEWVRHADGVLEPAAADGPTLGEWPPAGASEVDVTGWYDAFAAHGLAYGPVFRGVRRVWSGPDAAYAEVTLPDGVDPTGFGVHPALLDAALHPIGLLDAGTGDGPRVPFAFEGVQLHAAGAKVLRVRLTRAGSSVRLVAVDGAGAPVVSVDALALRDLGGSASTGAADRSLYAVTWPVEEVTAPPTPPTWAVLAPHGSDPLGGAAPWTAHPDMAALVAAVDAGAPAPDAVLLPLRAEPASGVPASGVPASGVPASGVPVDITGGDPDGLAGPGGPDGAGLPDRVRAVTAAVLVAVQEWLAADALADSRLVVLTRGAVAAGDEDRVTDLAGAAVWGLLRSAQSEHPGRIVLADLDREVDAEALSALAGVVADPAPTGAQVALRGGAVRVPRLGRPADDELRPPDGLWHLAPVAPGTIDGVAPVPAALAAPGPGQVRVAVRATGVNFRDVLIALGMYPDPDARMGSEGAGVVLAVGPDVTDLAPGDRVLGMFEPGFGPEVLAARERVAPIPAGWSFTEAASVPLVFLTAWYALRDLAGLRAGESVLIHSGAGGVGMAAIQIAHHLGATVYATASPGKWDTLRRLGVARDRIASSRTTEFEQTFLDVSDGAGVDVVLDALAGEFVDASLRLLPRGGRFVEMGKTDLRDPEVVAREHVGVGYRAFDLNEAGGERIGQMLAELLDLFERGALRPLPVRAWDVRQARTALRYVSQARHVGKVVLTVPAAVDPDRVTLVTGASGALAGVVARHLVATGQSRNLLLAARRLPADDPAYAALVDELTASGARVRAVSVDLADRSGVASLLDGVDLTAVHHCAGVVADATIASLDAESVALVMRPKVDAAWALHEATADRDLAAFVLFSSFAATLGSPGQGNYAAANAFLDALATHRRAHGLPATSIGWGMWATTSAMTAHLDRDDARRLRRLGMTPLTATEGAALLDAATRRALPAVAAARLRLTGDAGRYPAILRGLARAGARRTAQDSTAGEAGWAEQLAALTPDEARARLVDLVRAQAAAALGHETANAVPETRAFKELGFDSLTSVELRNRLAAATGLRLPATLVFDHPTPARVAEHLHDRLAAAGPAAPTTRAAGPAGTDEPLAVIGMACRYPGGIANPDQLWDLVAAGGDAIGGFPADRGWDLDALYDPDAERAGTSTTRHGGFLADAGDFDPAFFGISPREALAMDPQQRLLLETSWEAFESAGLDPATRAGTATGVFVGAASSGYAATGADGLEGHLLTGTAGSVASGRLAYTFGLEGPAVTVDTACSSSLVALHLAAQALRSGECDMALAGGVALMATPGMFSEFSRQGGLAPDGRCKAFGASADGTGWGEGAGLLLVQRLSDAQREGRRILAVVRGTAVNSDGASNGLTAPNGPSQQRVIRQALANARLSPSEVDVVEAHGTGTTLGDPIEAQALLATYGQDRETPLLLGSIKSNIGHTQAAAGVAGVIKMVLAMRHGVVPATLHVDEPSPHIDWTAGAVTLVTEATPWPALDRPRRAAVSSFGISGTNAHAIVEAAPTASPAVPAPTAGPGLVGADAVPLLVSARTARALPAQAARLHDHLAAHPDLDPADLGWSLATGRAHHPYRQVTVAADRADALAALTAATPPVQPADGTPKVVLVFPGQGSQWPGMALDLLDRSPVFRDRMRECAAELAGLVDWTPEDVLRGAPGAPPLDRVDVVQPLLFTVMVSLAEVWRSCGVRPDAVIGHSQGEIAAACVAGALTLPDALRLVVARSRGLLALSGRGGMVSVPLSAADTADLIAPWGDRLGVAALNGAGVTVVSGDADAVDELLAACADRELRARRIAVDYASHCAHVDAVRDDITAAIGTLRPRPSRIAFHSTVTGEPIDTTDLDADYWFRNLREPVRLAPVVDALIDAGYRAFVEVSPHPVLKVVVQDALDRAPAGPTGVVVGSLRRDEHGPRQLLTALGALHVAGVPVDWAAVFAGAGATAVDLPTYAFQRERFWPEPGTGAGGDVSGAGLGAAGHPLLGAAVRLADADEVVLTGRLALSAQPWLADHAVAGAVLLPGTALVELVVRAGDEVGAPRVRELTLVTPLVLPDSGGLRVQVRVGPPDDAGTRPVTVHAQPADGTDDGWTRHAEGLLEPAAADEPTLDSWPPADASEVDLTGWYDTLAGHGLAYGPAFRGLRRAWTDDDTVYAEVALPDGPAERAGRFEVHPALLDAALHPIGLLPGADGGTGPRVPFTFEGVQVHAAGAAVLRVRLRRAGPAVRLVAADETGAPVVSVDALVLKELGDATGRPAAADRSVLEVAWSVRDLPPAGGPLSWATLAGVGTAAPATAAGTAVTAGSARTEAGTAVTAGAVRPDAGGSGCASGVPAPGDHAAAYPDVAALVAAVEAGAPAPDAVLLPVSGDPAGTDADLPARVRSVTSTVLATVRDWLAADALADVRLVVVTRGAVAARDEEHVTDLAGAAVWGLLRSAQSEHPDRIVLADLDRDADTGTLAPLATAGGQLARRDGEVLAPRVVRPAGDRLLPPAGRWHVAAVDPGTIDGVDLRTTDRPPLAAGEVRVAVRAAGVNFRDVLIALGMYPDPAAVMGSEGAGVVLEVGPGVSGLVPGDRVFGLFEPGFGPEVVARRDRVARVPAGWSWVEAASVPVVFLTAWYALRDLAGLRAGESVLIHSGAGGVGMAAIQIAQHLGATVYATASPGKWDTLRRLGVARDRIASSRTTEFEQTFLDVSDGAGVDVVLDALAGEFVDASLRLLPRGGRFVEMGKTDVRDPDHVAARHPGVTYRAFELNSAGGERLGQMLTELLELFERGALRPLPIRTWDVRQARTALRHISQARHVGKVVLTIPATTDPDRVTVVTGASGTLAGLVARHLVTTGQSRNLLLAARRAPADDPAYAALVDELTAAGARVRAVAVDLTDPARVTDLVAGQDLTAVYHCAGAIADATVTGLDDDALDRVMRPKVDAAWALHEATADHDLTAFVLFSSVAATLGSPGQGNYAAANAFLDALATHRRAHGLPAASLAWGLWATTSAMTAHLDDGEHRRAIRAGSAPLTDTEGLALLDAAARHGGAHVVLMKVPTTPDPARVPALLRDLIRPARRRAATRTGGDLSLADRLAALSPAARRGHLLDLVAAAVAAVLGHRSADGVDPQRPFRELGFDSLTSVELRNRLATATGLRLPATVAFDHPTPAVLADHLDREIGGRAAPAAAPAAGTTTAVDEPIAVVGMACRFPGDVRTPEDLWDLVTAGADVIAPFPTDRGWDLTVLGDDADRPAPRHGGFLYDAADFDAGFFGINPREALAMDPQQRLLLETSWEALERAGVDPLTVRGSATGVYVGLIYHDYAGTAVGAGDDLDGYVGNGSAGSVASGRISYLLGLEGPAVTVDTACSSSLVALHLAAQALRQQECGLALAGGVTVMSTPGMLAEFSRQRGLSPDGRCKAFGADADGTGFAEGVGMLLLQRLSDARRDGRRILAVLRGSAVNQDGASSGLTAPNGPSQQRVIRQALANARLEPADVDVVEAHGTGTALGDPIEAQALLATYGQDRDTPLLLGSVKSNIGHTQAAAGVAGVIKMVLAMRHGVVPPTLHADEPSPHVDWTAGAITLAQRAQPWPAVDRPRRAAVSSFGISGTNVHAVLEQAPEPTPAPPAPAPVTGDLGVPCVLSARTPEALRAQAGRLAAWVEANPAVPLADLGHALATARSAFEHRAVLLARDRAGLLAGLTAVAADQPSSAVVRGATRTGRLAVLFSGQGAQRPGMGREAYGAFPAFAAALDEVCDHLDPLLPRPLRPVLFAPEGTPEAALLDRTEFTQPALFAVEVALFRLVESFGVTPDLVGGHSVGEITAAYVAGVLSLPDAAALVAARGRLMQALPDGGGMLAVAAPESEVAAAVAGRADVGIAAVNGPSAVVVSGAGDALAEIERAWRERGVRVRRLTVSHAFHSPLMAPMLDDFRAVVDGLTLDPPRLPVLSNLTGRIAEPDELRDPDYWVRHVREAVRFADGIGHLRERHVGTYLEVGPDGVLSGMVRDCLGDDTGPVVVPTLRAGRTEASALLGALAEAYAAGTPVDWTALTGGGAPLDLPTYPFQRRRYWPDAATWRTGDLSGAGLAAPGHPLLGAAVRLAGADELVLTGRLALSAQPWLADHVVAGSVLVPGTALVELVVRAGDEAGTSRVRDLTVTAPLALPATGGVRVQVRVGAADEAGNRDATVYAQPDDDTDAEWVRHAEAVLEPAAAEEPGPTAWPPAGVTETDLTGFYDTLVGHGLTYGPTFRGLRRVWTGPDEVYAEVALPDAAVDGFALHPALLDAALHPIGLLVPADGGGPRVPFAFEGVQVHAAGARLLRVRLTRTGSGVRLVAVDATGAPVVSVDALVLRELTGAATPDTAARSRFVVTWPTEEIDPADREVTWTVLTAALPPDAAPVPGGRTRRATGRGAGRGTARPGVPAPLPDGWFDTAVPARFPDVAGLVAAVADGAPAPDAVLLPVGTGDWPDGLARWDGRSAQAGATDGDATGATDGGLSGPAGAGLVGSGRGDLPGRVRAVTTAVLTTVRAWLAADELGDSRLVVVTRGAVTTGDDDRPADPAGAAVWGLLRSAQSEHPDRIVLADVDSALDRRALDVLATVAGTPSTVGGQLALRGDRVCVPRLARSTGRELAPPAAGAWHVAAAHPGTLDGVEIVPAVPAALAAGEVRVAVRAAGVNFRDVLIALGMYPDPAAVMGSEGAGVVLEVGPGVSGLVPGDRVFGLFEPGFGPEVVARRDRVARMPDGWSWVEAASVPVVFLTAWYALRDLAGLRAGESVLIHSGAGGVGMAAIQIAQHLGATVYATASPGKWDTLRRLGVAQDRIASSRTTEFEGAFLAASEGAGVDVVLDALAGEFVDASLRLLPRGGRFVEMGKTDLRDPDVVAREHAGVGYRSFDLNEAGGERIGQMLAELLDLFERGALRPLPVRAWDVRQARTALRYVSQARHVGKVVLTVPAAVDPDRVTLVTGASGALAGVVARHLVATGQSRNLLLVARRAPADDPAYAALVDELEAAGATVRTAAVDVADTAQLDRLLAGVDLTAVHHCAGIVADATITSLDAESVALVMRPKVDAAWALHEATADRDLAAFVLFSSIAATLGSPGQGNYAAANAFLDALATHRHAHGLPATSIGWGMWATDGGMAGHLDADHRTRLGRIGMTGLTADEGTALLDAATAAALPTAVAARLRITGDPAQLPPMLRLLAPTGGRRQARTGDGAATGWVERLAGLTPDEARDLLVELVRAQAAAVLGHPSAQAVPAVRAFKELGFDSLTSVELRNRLAAATGLRLPATLVFDYPTPERLADHLHEHLGHRPAGDTAATRAVATDDDDPIAIIGMACRLPGGVTNPDQLWHLVSTGGDGIAEFPADRGWDLDALYDPDADRAGTSSTRHGGFLPGAADFDPAFFGISPREALAMDPQQRLLLETSWEAFESAGLDPHDRATTTGVFAGLIHHDYAGRLDASAELEGYLVNGTAGSVASGRVAYVFGLEGPAVTVDTACSSSLVALHLAGQALRAGECDLALAGGVTVMATPSAFVGFSRQRGLAPDGRCKSFAAGADGTSWGEGVGMLLVERLSDARRRGHRVLAVVRGTAVNQDGASNGLTAPNGPSQQRVIRQALANARLSPSEVDVVEAHGTGTTLGDPIEAQAVLATYGQDRSTPLLLGSIKSNIGHTQAAAGVAGVIKMVLAMRHGVVPATLHVDEPSPHVDWTAGAVTLATAPTPWPDRDRPRRAAVSSFGISGTNAHVVLEQPPTADHPVATGDPAGDAADGRPGGPAVLPVLLSARTDAALAAQAHRWATWLAADGTPRPADVGWSALTTRPPLERRAVLAATDRDDLLAGLRALAAGTTSGAMTTGTAHPRGNLALLFSGQGAQCAGMGRELYEAFPVFASALDEVCAHLDPLLPQPLKPVLFGDGDLLDQTQFTQAGLFAVEVALFRLVESFGVTPDFVGGHSIGEVTAAYVAGVLSLSDACVLVAARGRLMQALPAGGGMLAVAAPEFEVAASIDGRADVGIAAVNGPSSVVVSGPVDALAEIEQVWRDRGVRVRRLTVSHAFHSPLMEPMLAEFRSVLDGLTFAAPLLPVVSNVTGAVADPAELTDPGYWVRHVREAVRFADGVTALRNAGADTFLEIGPQSVLTALTAEILPEDDVLAVAVQRRERDETAALLAGLGELHVHGVAVDWTPWFAGADATRIDLPTYAFQHERFWPDNPTRADASDAEFWAAVESGDLTALAGHLGDDDLDTLTPALPALTTWRRSRTRRTTADRLSYQVVWHRIDPDGPSTADGAWLLVTPDGEPAADHVGAALAGADLRRVTVDPATTTRADLAAALGKALADGPVDGVVSLLGLRDEPHPRHPALPAGTAATLLLVQALHDTGETPPLWCLTRGAVATGGDDPVRSAGQGALWGLARVAGLELPRLRVNLLDLPDGDTDPARLAAALTTTGDEDQLALRPAGLHARRIVRAAPAPRDAAERWQPSGTVLVTGGTGALGAHVARWAAGHGAAHLVLTGRRGEAAPGAAALRDELTALGVRVTVAACDVADRDAVAALLARLDDDPAPLTAVVHAAGLNDVAPLLDTDLDRLAAVSTGKTAGAAHLDELLGDRPLDAFVLFASIAGVWGSGGQAGYAAGNAYLDALAERRHARGLAATSVAWGPWADGGMATDDAQRELARRGLRVLAPADAVHALRVAVGRGGPALTVADVDWATFAPAYASTRPRPFLAALPEARQVVRDAAGTPTDGGAALRDQLRGLTGEDQDRRLTDLVRAEAAAVLGHGGPERVKPRRAFKDLGFDSLTAVELRNRLNRATGLSLPTTLVFDHPDPTALAGHLRATLLPDAPAGPAADPTETAVRQALATVPLARIREAGLLDLLLGLTGDDGPAAEPDGAEVDLDEMDTDTLIRLALDGTES</sequence>
<evidence type="ECO:0000256" key="8">
    <source>
        <dbReference type="ARBA" id="ARBA00023315"/>
    </source>
</evidence>
<feature type="active site" description="Proton acceptor; for dehydratase activity" evidence="9">
    <location>
        <position position="966"/>
    </location>
</feature>
<feature type="region of interest" description="N-terminal hotdog fold" evidence="9">
    <location>
        <begin position="5125"/>
        <end position="5249"/>
    </location>
</feature>
<name>A0ABW7ZU48_9ACTN</name>
<dbReference type="Pfam" id="PF13602">
    <property type="entry name" value="ADH_zinc_N_2"/>
    <property type="match status" value="3"/>
</dbReference>
<feature type="region of interest" description="C-terminal hotdog fold" evidence="9">
    <location>
        <begin position="5260"/>
        <end position="5394"/>
    </location>
</feature>
<dbReference type="PROSITE" id="PS52004">
    <property type="entry name" value="KS3_2"/>
    <property type="match status" value="4"/>
</dbReference>
<evidence type="ECO:0000256" key="4">
    <source>
        <dbReference type="ARBA" id="ARBA00022553"/>
    </source>
</evidence>